<dbReference type="InterPro" id="IPR029451">
    <property type="entry name" value="RICTOR_M"/>
</dbReference>
<gene>
    <name evidence="2" type="ORF">J1605_023009</name>
</gene>
<evidence type="ECO:0000313" key="2">
    <source>
        <dbReference type="EMBL" id="KAJ8787524.1"/>
    </source>
</evidence>
<dbReference type="Proteomes" id="UP001159641">
    <property type="component" value="Unassembled WGS sequence"/>
</dbReference>
<dbReference type="GO" id="GO:0031932">
    <property type="term" value="C:TORC2 complex"/>
    <property type="evidence" value="ECO:0007669"/>
    <property type="project" value="InterPro"/>
</dbReference>
<dbReference type="PANTHER" id="PTHR13298">
    <property type="entry name" value="CYTOSOLIC REGULATOR PIANISSIMO"/>
    <property type="match status" value="1"/>
</dbReference>
<dbReference type="AlphaFoldDB" id="A0AB34H759"/>
<dbReference type="GO" id="GO:0043539">
    <property type="term" value="F:protein serine/threonine kinase activator activity"/>
    <property type="evidence" value="ECO:0007669"/>
    <property type="project" value="TreeGrafter"/>
</dbReference>
<organism evidence="2 3">
    <name type="scientific">Eschrichtius robustus</name>
    <name type="common">California gray whale</name>
    <name type="synonym">Eschrichtius gibbosus</name>
    <dbReference type="NCBI Taxonomy" id="9764"/>
    <lineage>
        <taxon>Eukaryota</taxon>
        <taxon>Metazoa</taxon>
        <taxon>Chordata</taxon>
        <taxon>Craniata</taxon>
        <taxon>Vertebrata</taxon>
        <taxon>Euteleostomi</taxon>
        <taxon>Mammalia</taxon>
        <taxon>Eutheria</taxon>
        <taxon>Laurasiatheria</taxon>
        <taxon>Artiodactyla</taxon>
        <taxon>Whippomorpha</taxon>
        <taxon>Cetacea</taxon>
        <taxon>Mysticeti</taxon>
        <taxon>Eschrichtiidae</taxon>
        <taxon>Eschrichtius</taxon>
    </lineage>
</organism>
<name>A0AB34H759_ESCRO</name>
<evidence type="ECO:0000259" key="1">
    <source>
        <dbReference type="SMART" id="SM01307"/>
    </source>
</evidence>
<dbReference type="PANTHER" id="PTHR13298:SF11">
    <property type="entry name" value="RAPAMYCIN-INSENSITIVE COMPANION OF MTOR"/>
    <property type="match status" value="1"/>
</dbReference>
<feature type="domain" description="Rapamycin-insensitive companion of mTOR middle" evidence="1">
    <location>
        <begin position="133"/>
        <end position="352"/>
    </location>
</feature>
<protein>
    <recommendedName>
        <fullName evidence="1">Rapamycin-insensitive companion of mTOR middle domain-containing protein</fullName>
    </recommendedName>
</protein>
<dbReference type="InterPro" id="IPR028268">
    <property type="entry name" value="Pianissimo_fam"/>
</dbReference>
<dbReference type="InterPro" id="IPR029453">
    <property type="entry name" value="Rictor_IV"/>
</dbReference>
<sequence length="482" mass="55542">MLNFVVYGKIFKFFCAVLISRPDLMDNYLALILSAFIRNGLLEANTILPHSHSHHLHCLPTLMNMAASFDIPKEKRLRASAALNCLKRFHEMKKRGPKPYSLHLDHIIQKAIATHQKRDQYLRVQKDIFVLKDTEETLLMNLRDSQVLQHKENLEWNWNLIGTILKWPNVNLRNYKDEQLHRFVRRLLYFYKPSSKLYANLDLDFAKSKQLTVVGCQFTEFLLESEEDGQGYLEDLVKDIVQWLNASSGMKPERSLQNNGLLTTLSQHYFLFIGTLSCHPHGVKMLEKCSVFQCLLNLCSLKNQDHLLKLTVSSLDYSRDGLARVILSKILTAATDACRLYATKHLRVLLRANVEFFNNWGIELLVTQLHDKNKTISSEALDILDEACEDKANLHALIQMKPALSHLGDKGLLLLLSCKFGASPALEQEEEEEEGEYNSKYVDLIEEQLNEALTTYRKPIDGDNYVRRSNQRYSPVNGIIYC</sequence>
<comment type="caution">
    <text evidence="2">The sequence shown here is derived from an EMBL/GenBank/DDBJ whole genome shotgun (WGS) entry which is preliminary data.</text>
</comment>
<reference evidence="2 3" key="1">
    <citation type="submission" date="2022-11" db="EMBL/GenBank/DDBJ databases">
        <title>Whole genome sequence of Eschrichtius robustus ER-17-0199.</title>
        <authorList>
            <person name="Bruniche-Olsen A."/>
            <person name="Black A.N."/>
            <person name="Fields C.J."/>
            <person name="Walden K."/>
            <person name="Dewoody J.A."/>
        </authorList>
    </citation>
    <scope>NUCLEOTIDE SEQUENCE [LARGE SCALE GENOMIC DNA]</scope>
    <source>
        <strain evidence="2">ER-17-0199</strain>
        <tissue evidence="2">Blubber</tissue>
    </source>
</reference>
<dbReference type="Pfam" id="PF14663">
    <property type="entry name" value="RasGEF_N_2"/>
    <property type="match status" value="1"/>
</dbReference>
<dbReference type="SMART" id="SM01303">
    <property type="entry name" value="RasGEF_N_2"/>
    <property type="match status" value="1"/>
</dbReference>
<dbReference type="SMART" id="SM01307">
    <property type="entry name" value="RICTOR_M"/>
    <property type="match status" value="1"/>
</dbReference>
<dbReference type="EMBL" id="JAIQCJ010001787">
    <property type="protein sequence ID" value="KAJ8787524.1"/>
    <property type="molecule type" value="Genomic_DNA"/>
</dbReference>
<dbReference type="GO" id="GO:0038203">
    <property type="term" value="P:TORC2 signaling"/>
    <property type="evidence" value="ECO:0007669"/>
    <property type="project" value="TreeGrafter"/>
</dbReference>
<dbReference type="GO" id="GO:0051897">
    <property type="term" value="P:positive regulation of phosphatidylinositol 3-kinase/protein kinase B signal transduction"/>
    <property type="evidence" value="ECO:0007669"/>
    <property type="project" value="TreeGrafter"/>
</dbReference>
<keyword evidence="3" id="KW-1185">Reference proteome</keyword>
<proteinExistence type="predicted"/>
<evidence type="ECO:0000313" key="3">
    <source>
        <dbReference type="Proteomes" id="UP001159641"/>
    </source>
</evidence>
<accession>A0AB34H759</accession>
<dbReference type="Pfam" id="PF14666">
    <property type="entry name" value="RICTOR_M"/>
    <property type="match status" value="1"/>
</dbReference>